<protein>
    <recommendedName>
        <fullName evidence="2">SET domain-containing protein</fullName>
    </recommendedName>
</protein>
<gene>
    <name evidence="3" type="ORF">TWF694_001520</name>
</gene>
<dbReference type="PANTHER" id="PTHR47643">
    <property type="entry name" value="TPR DOMAIN PROTEIN (AFU_ORTHOLOGUE AFUA_5G12710)"/>
    <property type="match status" value="1"/>
</dbReference>
<sequence length="909" mass="104005">MPPGSPEQEPQKSKCRTAVLPPYADKGRRATLQRITGEVERVCENSPSLNGQKNPVEAKEAIVAKFKASKDKSLDEKLASDGITRFVLPEPYEPASLATPYEKLRKIHAKDLIVGQHHTGRYLKIRLQDGPQHTESAVESIYVDEEGTWGLIRRYFRDEDSPAENHLPSLSIALVRDPYLWDAGSGAVILRIDHPGDILICQNWDETVTKYIPAIWSVPSSLNHMHTEQLISLADLYVSTGDLHTALLRLKCAEQRSEQENASPTDLVQMHIARVEIYFKLEQYGRAAADLNTVLRIAPDHLEALYMRSVMLYYSSKWSQCEKDLKTILQEDGGNTIVIEMHERFKQRMEEYKHGNYDWDDMRENATQTGYCLDHADYTLPVRLKKTDKGRRLFTARAVKRGDLLMATRALAMVPFQDSTTGFQLAFINGKLESKFGASSFLTQAILERIEAEPPGWYEKTLGSMGDSGSVEATMSSRKNPDGTKVLDMFYIEEVRRKHQLIVSSIPMQQHQAASYAYAHSVDCPTNAIQYNAGIWFLPSFIRHSCLPNAHRSIIGDMYILRAGCDMPEGTKITTNYSTPSNWEFPTTKFTCTCPIHVYDFDKHKTTTTNDKRCKTLWREFSMGCHRLETAKTKPEKWAKIRLIEYVMALLAKLDEVQQHLPPPSKFPQMQLAHRYRYCAAALFGAGQRRHARCAFYKVLDTLGVEYVVLDHLDAVVWLNHGQVSEDLLHAYRDLSTMATTPGIKEAWFNASVDVYEILYGERVSYGEVIKTLEFTEAKDQCSCLEEGDFGPADEDSMMKRFGIDMKLALDDMDNTPDGQAMMQIVQDGYDRAMRYLSRVKYLEKRAGPIRTVRYQNARTKRREQRKEKEMQEEEERKAQAEKEKEKEGIEKEKGKERGREKQKKKQCT</sequence>
<dbReference type="InterPro" id="IPR053209">
    <property type="entry name" value="Gramillin-biosynth_MTr"/>
</dbReference>
<feature type="domain" description="SET" evidence="2">
    <location>
        <begin position="380"/>
        <end position="578"/>
    </location>
</feature>
<feature type="region of interest" description="Disordered" evidence="1">
    <location>
        <begin position="1"/>
        <end position="29"/>
    </location>
</feature>
<dbReference type="Gene3D" id="1.25.40.10">
    <property type="entry name" value="Tetratricopeptide repeat domain"/>
    <property type="match status" value="1"/>
</dbReference>
<dbReference type="InterPro" id="IPR001214">
    <property type="entry name" value="SET_dom"/>
</dbReference>
<dbReference type="PROSITE" id="PS50280">
    <property type="entry name" value="SET"/>
    <property type="match status" value="1"/>
</dbReference>
<comment type="caution">
    <text evidence="3">The sequence shown here is derived from an EMBL/GenBank/DDBJ whole genome shotgun (WGS) entry which is preliminary data.</text>
</comment>
<dbReference type="SUPFAM" id="SSF48452">
    <property type="entry name" value="TPR-like"/>
    <property type="match status" value="1"/>
</dbReference>
<organism evidence="3 4">
    <name type="scientific">Orbilia ellipsospora</name>
    <dbReference type="NCBI Taxonomy" id="2528407"/>
    <lineage>
        <taxon>Eukaryota</taxon>
        <taxon>Fungi</taxon>
        <taxon>Dikarya</taxon>
        <taxon>Ascomycota</taxon>
        <taxon>Pezizomycotina</taxon>
        <taxon>Orbiliomycetes</taxon>
        <taxon>Orbiliales</taxon>
        <taxon>Orbiliaceae</taxon>
        <taxon>Orbilia</taxon>
    </lineage>
</organism>
<evidence type="ECO:0000256" key="1">
    <source>
        <dbReference type="SAM" id="MobiDB-lite"/>
    </source>
</evidence>
<name>A0AAV9XRX5_9PEZI</name>
<accession>A0AAV9XRX5</accession>
<feature type="region of interest" description="Disordered" evidence="1">
    <location>
        <begin position="853"/>
        <end position="909"/>
    </location>
</feature>
<dbReference type="Gene3D" id="2.170.270.10">
    <property type="entry name" value="SET domain"/>
    <property type="match status" value="1"/>
</dbReference>
<dbReference type="InterPro" id="IPR011990">
    <property type="entry name" value="TPR-like_helical_dom_sf"/>
</dbReference>
<dbReference type="AlphaFoldDB" id="A0AAV9XRX5"/>
<evidence type="ECO:0000259" key="2">
    <source>
        <dbReference type="PROSITE" id="PS50280"/>
    </source>
</evidence>
<reference evidence="3 4" key="1">
    <citation type="submission" date="2019-10" db="EMBL/GenBank/DDBJ databases">
        <authorList>
            <person name="Palmer J.M."/>
        </authorList>
    </citation>
    <scope>NUCLEOTIDE SEQUENCE [LARGE SCALE GENOMIC DNA]</scope>
    <source>
        <strain evidence="3 4">TWF694</strain>
    </source>
</reference>
<feature type="compositionally biased region" description="Basic and acidic residues" evidence="1">
    <location>
        <begin position="865"/>
        <end position="900"/>
    </location>
</feature>
<dbReference type="InterPro" id="IPR046341">
    <property type="entry name" value="SET_dom_sf"/>
</dbReference>
<keyword evidence="4" id="KW-1185">Reference proteome</keyword>
<dbReference type="Proteomes" id="UP001365542">
    <property type="component" value="Unassembled WGS sequence"/>
</dbReference>
<evidence type="ECO:0000313" key="4">
    <source>
        <dbReference type="Proteomes" id="UP001365542"/>
    </source>
</evidence>
<dbReference type="PANTHER" id="PTHR47643:SF2">
    <property type="entry name" value="TPR DOMAIN PROTEIN (AFU_ORTHOLOGUE AFUA_5G12710)"/>
    <property type="match status" value="1"/>
</dbReference>
<evidence type="ECO:0000313" key="3">
    <source>
        <dbReference type="EMBL" id="KAK6544839.1"/>
    </source>
</evidence>
<proteinExistence type="predicted"/>
<dbReference type="SUPFAM" id="SSF82199">
    <property type="entry name" value="SET domain"/>
    <property type="match status" value="1"/>
</dbReference>
<dbReference type="EMBL" id="JAVHJO010000001">
    <property type="protein sequence ID" value="KAK6544839.1"/>
    <property type="molecule type" value="Genomic_DNA"/>
</dbReference>
<dbReference type="Pfam" id="PF00856">
    <property type="entry name" value="SET"/>
    <property type="match status" value="1"/>
</dbReference>